<feature type="transmembrane region" description="Helical" evidence="8">
    <location>
        <begin position="131"/>
        <end position="152"/>
    </location>
</feature>
<evidence type="ECO:0000256" key="3">
    <source>
        <dbReference type="ARBA" id="ARBA00022448"/>
    </source>
</evidence>
<gene>
    <name evidence="10" type="ORF">ACFOW7_08725</name>
</gene>
<dbReference type="Gene3D" id="1.10.3720.10">
    <property type="entry name" value="MetI-like"/>
    <property type="match status" value="1"/>
</dbReference>
<keyword evidence="5 8" id="KW-0812">Transmembrane</keyword>
<feature type="transmembrane region" description="Helical" evidence="8">
    <location>
        <begin position="12"/>
        <end position="34"/>
    </location>
</feature>
<evidence type="ECO:0000256" key="7">
    <source>
        <dbReference type="ARBA" id="ARBA00023136"/>
    </source>
</evidence>
<keyword evidence="11" id="KW-1185">Reference proteome</keyword>
<dbReference type="CDD" id="cd06261">
    <property type="entry name" value="TM_PBP2"/>
    <property type="match status" value="1"/>
</dbReference>
<comment type="subcellular location">
    <subcellularLocation>
        <location evidence="1 8">Cell membrane</location>
        <topology evidence="1 8">Multi-pass membrane protein</topology>
    </subcellularLocation>
</comment>
<reference evidence="11" key="1">
    <citation type="journal article" date="2019" name="Int. J. Syst. Evol. Microbiol.">
        <title>The Global Catalogue of Microorganisms (GCM) 10K type strain sequencing project: providing services to taxonomists for standard genome sequencing and annotation.</title>
        <authorList>
            <consortium name="The Broad Institute Genomics Platform"/>
            <consortium name="The Broad Institute Genome Sequencing Center for Infectious Disease"/>
            <person name="Wu L."/>
            <person name="Ma J."/>
        </authorList>
    </citation>
    <scope>NUCLEOTIDE SEQUENCE [LARGE SCALE GENOMIC DNA]</scope>
    <source>
        <strain evidence="11">LMG 29894</strain>
    </source>
</reference>
<dbReference type="Pfam" id="PF00528">
    <property type="entry name" value="BPD_transp_1"/>
    <property type="match status" value="1"/>
</dbReference>
<dbReference type="PANTHER" id="PTHR42929">
    <property type="entry name" value="INNER MEMBRANE ABC TRANSPORTER PERMEASE PROTEIN YDCU-RELATED-RELATED"/>
    <property type="match status" value="1"/>
</dbReference>
<evidence type="ECO:0000259" key="9">
    <source>
        <dbReference type="PROSITE" id="PS50928"/>
    </source>
</evidence>
<evidence type="ECO:0000256" key="8">
    <source>
        <dbReference type="RuleBase" id="RU363032"/>
    </source>
</evidence>
<comment type="caution">
    <text evidence="10">The sequence shown here is derived from an EMBL/GenBank/DDBJ whole genome shotgun (WGS) entry which is preliminary data.</text>
</comment>
<evidence type="ECO:0000256" key="4">
    <source>
        <dbReference type="ARBA" id="ARBA00022475"/>
    </source>
</evidence>
<dbReference type="SUPFAM" id="SSF161098">
    <property type="entry name" value="MetI-like"/>
    <property type="match status" value="1"/>
</dbReference>
<keyword evidence="4" id="KW-1003">Cell membrane</keyword>
<feature type="domain" description="ABC transmembrane type-1" evidence="9">
    <location>
        <begin position="96"/>
        <end position="300"/>
    </location>
</feature>
<feature type="transmembrane region" description="Helical" evidence="8">
    <location>
        <begin position="178"/>
        <end position="202"/>
    </location>
</feature>
<dbReference type="PANTHER" id="PTHR42929:SF3">
    <property type="entry name" value="PUTRESCINE TRANSPORT SYSTEM PERMEASE PROTEIN POTH"/>
    <property type="match status" value="1"/>
</dbReference>
<evidence type="ECO:0000256" key="6">
    <source>
        <dbReference type="ARBA" id="ARBA00022989"/>
    </source>
</evidence>
<organism evidence="10 11">
    <name type="scientific">Chitinimonas lacunae</name>
    <dbReference type="NCBI Taxonomy" id="1963018"/>
    <lineage>
        <taxon>Bacteria</taxon>
        <taxon>Pseudomonadati</taxon>
        <taxon>Pseudomonadota</taxon>
        <taxon>Betaproteobacteria</taxon>
        <taxon>Neisseriales</taxon>
        <taxon>Chitinibacteraceae</taxon>
        <taxon>Chitinimonas</taxon>
    </lineage>
</organism>
<evidence type="ECO:0000313" key="11">
    <source>
        <dbReference type="Proteomes" id="UP001595791"/>
    </source>
</evidence>
<dbReference type="RefSeq" id="WP_378163182.1">
    <property type="nucleotide sequence ID" value="NZ_JBHSBU010000001.1"/>
</dbReference>
<dbReference type="InterPro" id="IPR000515">
    <property type="entry name" value="MetI-like"/>
</dbReference>
<feature type="transmembrane region" description="Helical" evidence="8">
    <location>
        <begin position="281"/>
        <end position="302"/>
    </location>
</feature>
<protein>
    <submittedName>
        <fullName evidence="10">ABC transporter permease subunit</fullName>
    </submittedName>
</protein>
<proteinExistence type="inferred from homology"/>
<evidence type="ECO:0000256" key="2">
    <source>
        <dbReference type="ARBA" id="ARBA00007069"/>
    </source>
</evidence>
<feature type="transmembrane region" description="Helical" evidence="8">
    <location>
        <begin position="99"/>
        <end position="119"/>
    </location>
</feature>
<dbReference type="EMBL" id="JBHSBU010000001">
    <property type="protein sequence ID" value="MFC4159435.1"/>
    <property type="molecule type" value="Genomic_DNA"/>
</dbReference>
<dbReference type="InterPro" id="IPR035906">
    <property type="entry name" value="MetI-like_sf"/>
</dbReference>
<comment type="similarity">
    <text evidence="2">Belongs to the binding-protein-dependent transport system permease family. CysTW subfamily.</text>
</comment>
<keyword evidence="6 8" id="KW-1133">Transmembrane helix</keyword>
<evidence type="ECO:0000313" key="10">
    <source>
        <dbReference type="EMBL" id="MFC4159435.1"/>
    </source>
</evidence>
<evidence type="ECO:0000256" key="5">
    <source>
        <dbReference type="ARBA" id="ARBA00022692"/>
    </source>
</evidence>
<keyword evidence="3 8" id="KW-0813">Transport</keyword>
<keyword evidence="7 8" id="KW-0472">Membrane</keyword>
<dbReference type="PROSITE" id="PS50928">
    <property type="entry name" value="ABC_TM1"/>
    <property type="match status" value="1"/>
</dbReference>
<evidence type="ECO:0000256" key="1">
    <source>
        <dbReference type="ARBA" id="ARBA00004651"/>
    </source>
</evidence>
<dbReference type="Proteomes" id="UP001595791">
    <property type="component" value="Unassembled WGS sequence"/>
</dbReference>
<name>A0ABV8MQ99_9NEIS</name>
<accession>A0ABV8MQ99</accession>
<sequence>MKLRRFLPSGRFAVIAVPYVWLLFFFVLPFLFVLKISFAEPDITQPPYTPLVQQVDNKITLTLDTTKYQTISDEIKAFATGDWEEAKTQSQYVVAYWNALKLAFLTTVCCLLIGYPLAYNIARADEATRNTLLMMVMIPFWTSFLLRVYAWIGILKDNGVLNNLLLGLGLIDEPLQLLYTPFSVLLGMVYNYLPFMILPLYAHLTKLDGRLFEAAADLGAKPWTTFVSITLPLSKAGIIAGSMMVFIPAVGEYVIPALLGGGDVVFIGNKLMDDFGANLDWPQASAVAVTMLALLIAPIIWFHRFEMKQQEAGK</sequence>